<keyword evidence="2" id="KW-0547">Nucleotide-binding</keyword>
<accession>A0A4V2YZL7</accession>
<evidence type="ECO:0000256" key="3">
    <source>
        <dbReference type="ARBA" id="ARBA00023204"/>
    </source>
</evidence>
<sequence length="262" mass="29927">MSLRSASQVTEFARCPRSFALKRHEGAPQLPAPWAGHGSAGHHALLDVWEANGRTHTASEVQEAFVSKFREYIAEYDQREPDRSLWLRGGRKSTDRDIADREALGIEQVANYMQYVTTEGLEPWEIDGRPAVELPFKINIGEGLFGEPIIVRGFIDALYRDVNWVPLVRDLKFGKRPAWDFQLWMYGIAVREEYDIDVEYGDFFLCKENAPTNPVELLKMPDEEVLDLVIKMDAADMIGYYNPNPGEACRTCDVQRSCKFFA</sequence>
<comment type="caution">
    <text evidence="5">The sequence shown here is derived from an EMBL/GenBank/DDBJ whole genome shotgun (WGS) entry which is preliminary data.</text>
</comment>
<proteinExistence type="predicted"/>
<dbReference type="GO" id="GO:0004386">
    <property type="term" value="F:helicase activity"/>
    <property type="evidence" value="ECO:0007669"/>
    <property type="project" value="UniProtKB-KW"/>
</dbReference>
<dbReference type="Pfam" id="PF12705">
    <property type="entry name" value="PDDEXK_1"/>
    <property type="match status" value="1"/>
</dbReference>
<keyword evidence="2" id="KW-0067">ATP-binding</keyword>
<name>A0A4V2YZL7_9ACTN</name>
<keyword evidence="6" id="KW-1185">Reference proteome</keyword>
<dbReference type="AlphaFoldDB" id="A0A4V2YZL7"/>
<evidence type="ECO:0000259" key="4">
    <source>
        <dbReference type="Pfam" id="PF12705"/>
    </source>
</evidence>
<dbReference type="InterPro" id="IPR038726">
    <property type="entry name" value="PDDEXK_AddAB-type"/>
</dbReference>
<keyword evidence="1" id="KW-0227">DNA damage</keyword>
<evidence type="ECO:0000256" key="2">
    <source>
        <dbReference type="ARBA" id="ARBA00022806"/>
    </source>
</evidence>
<dbReference type="InterPro" id="IPR011604">
    <property type="entry name" value="PDDEXK-like_dom_sf"/>
</dbReference>
<dbReference type="Proteomes" id="UP000294513">
    <property type="component" value="Unassembled WGS sequence"/>
</dbReference>
<evidence type="ECO:0000313" key="6">
    <source>
        <dbReference type="Proteomes" id="UP000294513"/>
    </source>
</evidence>
<reference evidence="5 6" key="1">
    <citation type="submission" date="2019-03" db="EMBL/GenBank/DDBJ databases">
        <title>Draft genome sequences of novel Actinobacteria.</title>
        <authorList>
            <person name="Sahin N."/>
            <person name="Ay H."/>
            <person name="Saygin H."/>
        </authorList>
    </citation>
    <scope>NUCLEOTIDE SEQUENCE [LARGE SCALE GENOMIC DNA]</scope>
    <source>
        <strain evidence="5 6">H3C3</strain>
    </source>
</reference>
<dbReference type="EMBL" id="SMKU01000003">
    <property type="protein sequence ID" value="TDD97227.1"/>
    <property type="molecule type" value="Genomic_DNA"/>
</dbReference>
<keyword evidence="2" id="KW-0378">Hydrolase</keyword>
<dbReference type="GO" id="GO:0006281">
    <property type="term" value="P:DNA repair"/>
    <property type="evidence" value="ECO:0007669"/>
    <property type="project" value="UniProtKB-KW"/>
</dbReference>
<keyword evidence="3" id="KW-0234">DNA repair</keyword>
<gene>
    <name evidence="5" type="ORF">E1298_01970</name>
</gene>
<dbReference type="Gene3D" id="3.90.320.10">
    <property type="match status" value="1"/>
</dbReference>
<keyword evidence="2" id="KW-0347">Helicase</keyword>
<feature type="domain" description="PD-(D/E)XK endonuclease-like" evidence="4">
    <location>
        <begin position="5"/>
        <end position="259"/>
    </location>
</feature>
<evidence type="ECO:0000256" key="1">
    <source>
        <dbReference type="ARBA" id="ARBA00022763"/>
    </source>
</evidence>
<dbReference type="OrthoDB" id="5144576at2"/>
<organism evidence="5 6">
    <name type="scientific">Actinomadura rubrisoli</name>
    <dbReference type="NCBI Taxonomy" id="2530368"/>
    <lineage>
        <taxon>Bacteria</taxon>
        <taxon>Bacillati</taxon>
        <taxon>Actinomycetota</taxon>
        <taxon>Actinomycetes</taxon>
        <taxon>Streptosporangiales</taxon>
        <taxon>Thermomonosporaceae</taxon>
        <taxon>Actinomadura</taxon>
    </lineage>
</organism>
<protein>
    <recommendedName>
        <fullName evidence="4">PD-(D/E)XK endonuclease-like domain-containing protein</fullName>
    </recommendedName>
</protein>
<evidence type="ECO:0000313" key="5">
    <source>
        <dbReference type="EMBL" id="TDD97227.1"/>
    </source>
</evidence>